<feature type="domain" description="BEACH-type PH" evidence="6">
    <location>
        <begin position="2911"/>
        <end position="3018"/>
    </location>
</feature>
<feature type="repeat" description="WD" evidence="3">
    <location>
        <begin position="3510"/>
        <end position="3551"/>
    </location>
</feature>
<dbReference type="InterPro" id="IPR050865">
    <property type="entry name" value="BEACH_Domain"/>
</dbReference>
<feature type="region of interest" description="Disordered" evidence="4">
    <location>
        <begin position="2464"/>
        <end position="2487"/>
    </location>
</feature>
<accession>A0AAN8JUJ0</accession>
<dbReference type="EMBL" id="JAZGQO010000007">
    <property type="protein sequence ID" value="KAK6183247.1"/>
    <property type="molecule type" value="Genomic_DNA"/>
</dbReference>
<reference evidence="7 8" key="1">
    <citation type="submission" date="2024-01" db="EMBL/GenBank/DDBJ databases">
        <title>The genome of the rayed Mediterranean limpet Patella caerulea (Linnaeus, 1758).</title>
        <authorList>
            <person name="Anh-Thu Weber A."/>
            <person name="Halstead-Nussloch G."/>
        </authorList>
    </citation>
    <scope>NUCLEOTIDE SEQUENCE [LARGE SCALE GENOMIC DNA]</scope>
    <source>
        <strain evidence="7">AATW-2023a</strain>
        <tissue evidence="7">Whole specimen</tissue>
    </source>
</reference>
<dbReference type="CDD" id="cd06071">
    <property type="entry name" value="Beach"/>
    <property type="match status" value="1"/>
</dbReference>
<dbReference type="PROSITE" id="PS00678">
    <property type="entry name" value="WD_REPEATS_1"/>
    <property type="match status" value="1"/>
</dbReference>
<evidence type="ECO:0000259" key="6">
    <source>
        <dbReference type="PROSITE" id="PS51783"/>
    </source>
</evidence>
<dbReference type="PROSITE" id="PS50294">
    <property type="entry name" value="WD_REPEATS_REGION"/>
    <property type="match status" value="1"/>
</dbReference>
<dbReference type="FunFam" id="1.10.1540.10:FF:000001">
    <property type="entry name" value="neurobeachin isoform X1"/>
    <property type="match status" value="1"/>
</dbReference>
<dbReference type="Gene3D" id="2.30.29.30">
    <property type="entry name" value="Pleckstrin-homology domain (PH domain)/Phosphotyrosine-binding domain (PTB)"/>
    <property type="match status" value="1"/>
</dbReference>
<dbReference type="InterPro" id="IPR036322">
    <property type="entry name" value="WD40_repeat_dom_sf"/>
</dbReference>
<evidence type="ECO:0000256" key="3">
    <source>
        <dbReference type="PROSITE-ProRule" id="PRU00221"/>
    </source>
</evidence>
<comment type="caution">
    <text evidence="7">The sequence shown here is derived from an EMBL/GenBank/DDBJ whole genome shotgun (WGS) entry which is preliminary data.</text>
</comment>
<feature type="compositionally biased region" description="Basic and acidic residues" evidence="4">
    <location>
        <begin position="1400"/>
        <end position="1410"/>
    </location>
</feature>
<sequence length="3694" mass="417059">MLTELWEAYAQLVRKRNESNAVKKRHNVLDMFLWCYFSDSGSAEQILIMRDTNTMCNQISQEFMGDIVAVTSGTGTEDDSSLLEEYLLQDRGWMLLHVIRDIGVKGLCSSRDLCNLLVSLLPWCCQFNQSELPATVLSDLELSPISHCFSCVTKLSKLKSFGCEKEPKTVRKVSENNHGYRRHKRADHEHLQNVEEEDSDTEVAEGDRSPSKMKPARFKRKGVPVVRPILAPKEEDCYSDDDILTYPNIVKPEKSFSAAELVKLVLDIINELSKLDLDQTSPGKSLSSSILPHLLHLLNEQFSRADATEHTNQPGTADKPNDPENVVDSSKMCSWPDKIKNVILSYLLRSIFTVSSIIATHQHGVRILVGHGLIQKLFDYLSSGYKLTDNRLKCDKVAYCLVEDVINGTVMLFEIIFQHLPFNPTFINEAIGLMDLFAQNDGFNYMKYLVEMIDIEVFGVESKSVENVDNIVKFIGNLINTLKILKVNYVHAVKCLKHRHRNCDYSVYYDHHHGILGMAASLKEDTETVGQKADGKTFTRLDSIKHGTSQTKVEDIFKSFLSSEGSSKSASETHSDCAVAVWSGYLLDLVSIVKNKRMQVQLLTTLSNPGVCCCLQPKSVINVLVPLLPQLSSAMSNFYLETLINLLLNNFQGITDPKKSVQHPTSLCQQCFIQDSPTSQASVDISKSLILDSGFSSSDLIAAKKQRSLQRWRPLRQLRDYVLAGDNNLALVVSKQLIVLAVKGNNDIKEELFFGIYQQVLKSIVSDIDSQPCTDLSSRSSSDEQHPLGVSVPSSTMLFCVSALPYVLHVDKVMKAFLGKQGLSRLHELIEDEQLRGPVLGVFEALIMIDEQTIQNHESKYESSELTTEYTGGSVMQNFIDVLARKTCMITSAFQRLHITSQLEKSGSADKLAMECQKWKEDNKSKTTPEKNEECPSLKKDGEVEAATKEGICQMKFYHQDMMKHLPVLLDMWLTCAKLCINSPTFRMFYKNSPCLNLIVKESLVLALELLVEMGNSDAPDDKKSEEEKTTPGCNYMSKPSSFSCHQSKLAFIEAVMIVCFSCQTISPSQKRGSEEEMWMRLMSSLRQCTELEPTKLRALFDMLLNAALPQIPSILEYSYPQIVSMLNLKEEDWIEEDELRLIRQQTSESDQDYILTEYGYEADTEGTIQEDWKKALDAKMRLQVNSSNNLCFPAVFRLFIEMLVIKPESSTASATLVPGLLRLLQVLKNSRLAVEAVCSEGLLEIILDGFKDKLICKTGTHQDIIEREVLLSLIQLLAQQQISARELNLFLKLFRVPGANIDCLLSMFLGIVENSSIHPSHMLEFPVPRKPDPPPIGVQFDDIIDTDDLRLNKHDEHQNEIGSAIQCPLKDGLTWPPLQTGFSISMWINAEVLTQKTSEVKSADNKKPNDASQNTNPNTSGDSPPEVRPRSSSFNGTMPREYTHILSLGNPQKRFEMWLDTKTTALVFRITTAYSEPGLLVEVSADEVISFNQWQHLVISYKESLDGSTQLGKLTLTVNGWIHKEFHLDHPASAYKKNIKVSPSMFIGCLAKDSIFSQSCRYMLGNIMLFKGCDFSEEWWFHLFTLGLNCSSFSKCDCVNTRVIYSPCLNKDVVCNGNLSADILVGSAHVLDIDKARSSLLLTYLPRYPESASYFGSKPQTGQSSLQSGTAQDFLLFQIPTLLSCSVFGELHVTVNNGFEKAAEQTGGIGAFIFLVAKIYESTVKMGEDGRKKAERLQSKAIRQLFVIINRFPRLAEEFMNMSGYGMLRRLLTSSRSIVGYEILKTLLDACTSESIFKPDASCTYPVLRKGTEAIIRDIGVVDQLLLHWRVWEYSVTPDVVDLLFKALQLLVREDHPLRDFNIKQFQAGNVLNKIFSIYLERIQENLPSLSVSVSESVSEIVEAILGSPPDLHMLMAVTDFLLLVHPAANSFINYKAESIYFKSSWAVPNGGPKIVKKTRQKNTKAVNYDSTDSDSQTGKTVQHRVKRISDLSISSHGGDADLSRTDTGDTDGSEKSYDYPKVQTVDVPHDHMDHVDSDDGMETNFEPDPDKTIESDSAPKSLEWDVTTVGDITCSPSNKRGDIEYGLVEGEESPILSRLMNNKNNSRMFDDTLFIRFDDDTEFEENNERGLASLCTNLLNYLSEIVQTLPDSSVDQTFSKILNPSCLIVLAQNPSPHIKTAVINLLGSYLLRAPVPQQEMFLKMDGFHLLANQLHLYPAKTEHVEAAISILLGQTFFFESPVSLDVYDEVSAMQQASTVLLLSLVEKTADDLALCHNTLTFILQLIQSIPVMSTILIDHGLGEVMCNLLSVLSQADNSDTDIDGIKENQMLFIDIQNIFCALAIREFSWSAVIHYQQLDDLFNLLKSLENTEISSSKRISSPDIIQGVQIAMLTGILEYVEGASEDISKQSIGWFSAPNTNSANQAGYGKTSLGRPSYLQHHQTYAMSEPFQISSFQLNNPQENSLSDTSLRSQTPSIVSSQITDNPYDDRSLLLSGYGSGESDSSADSYRRRSRWASQDSSSKSSTTAKLAFFGSRRKKLVFTSISHTELLERFKKILVLATDLIIFLDRKDVIKPEGERSVMFSFTKGRQIRSQEDNFLIVLFNFTYRALEMTLEKNIFSRKNKNVIMSGAKDVIRVQLGRLLLCLLSPKMEFDQRVYVMSFLMGETKGREILKLLVSNQQASTEVCFSLYNLLSTWHDWLTKSQREHGYLAVNILRMYGCSIYSPDAKLTQEMADTLTEDKKAIDLHFEKEKKMWSQKRATGIARILTRFEKLEQQISDRAMEVTQTVTQLQNQQRKKLINHIKKSMTAGIHIKKSWQELVQNLTHERAVWFHEESYPISWQLDPTEGPGRMRKRVQRCHLGIPEKFLTDDYKKTLETEKYDAPLKFLFEDDHQTSDSAALIYRLYTNEKIQHTCRCMAVSPSTESKGDLLVGEMCIFFVGDEAITDANYTQVLLGNKDELSMTWPHANIRELHKRWYQLQDVGLEIFLTNGKTCLLAFTNTKERDELYVFLQGLELPNLMVTENLDVVQQMWLDGLLTNYDYLIYLNKIAGRSFSDLMQYPVFPFILREYESDVLDLEDASVYRDLSKPIAVQDKSREKKYGDNYEFLQQEYDKNIEIEHLIRVPPYHYGSHYSNSGTVLHYLVRLPPFTQMFLSYQDGSFDIPDRTFHSTRTSWRLSSYESQTDVKELIPEFFFLPDFFKNVEGFNFGRRQNGEVVWDVSLPSWCKKDARLFILIHRQALESAYVSRRINHWIDLVFGYKQKGEMAKKSFNVFHPSTYFGMDVGKINDPLKRHAMLTMIKTYGQTPKQLFRAPHVSLAKSNDSLLSQIFSPTSNNGDTEERNRNYIPRPINSVSGLKWGNYVGSPDYLPPVPTWREVYPCVLTSLVPLASGFVFGVPANSCVLVLHSKDRGSRDMVFTSNVMWAAILSWKDQDGVLRISNQLTKPTVNFLIHSPYDEITCCASVPDCHLLFIAGNNGVIDVYTTAHNSAKASEIQVFGTGKCLYGHTGRINTLCVSNNFSIVVSGSEDSTCIIWDLNRLSYVRSIRNHDRGVKVVTISDTLGDIVSVSYTDTGSIMCLHSINAEPIATQICDERINCLAYSYAPEGRSINVVAGGLSTGVVRLWSSWDLSPLKDLRHEKSIDRPVVSLTFSIDSQRLFVSATDGSVTLWEKQSSRNKRDTFVPLLGK</sequence>
<dbReference type="Pfam" id="PF14844">
    <property type="entry name" value="PH_BEACH"/>
    <property type="match status" value="1"/>
</dbReference>
<dbReference type="Proteomes" id="UP001347796">
    <property type="component" value="Unassembled WGS sequence"/>
</dbReference>
<feature type="compositionally biased region" description="Polar residues" evidence="4">
    <location>
        <begin position="1411"/>
        <end position="1423"/>
    </location>
</feature>
<dbReference type="InterPro" id="IPR013320">
    <property type="entry name" value="ConA-like_dom_sf"/>
</dbReference>
<dbReference type="FunFam" id="2.130.10.10:FF:000292">
    <property type="entry name" value="Lysosomal trafficking regulator"/>
    <property type="match status" value="1"/>
</dbReference>
<feature type="region of interest" description="Disordered" evidence="4">
    <location>
        <begin position="307"/>
        <end position="327"/>
    </location>
</feature>
<evidence type="ECO:0000259" key="5">
    <source>
        <dbReference type="PROSITE" id="PS50197"/>
    </source>
</evidence>
<evidence type="ECO:0000256" key="1">
    <source>
        <dbReference type="ARBA" id="ARBA00022574"/>
    </source>
</evidence>
<dbReference type="SUPFAM" id="SSF81837">
    <property type="entry name" value="BEACH domain"/>
    <property type="match status" value="1"/>
</dbReference>
<dbReference type="SUPFAM" id="SSF49899">
    <property type="entry name" value="Concanavalin A-like lectins/glucanases"/>
    <property type="match status" value="1"/>
</dbReference>
<evidence type="ECO:0000256" key="2">
    <source>
        <dbReference type="ARBA" id="ARBA00022737"/>
    </source>
</evidence>
<name>A0AAN8JUJ0_PATCE</name>
<dbReference type="CDD" id="cd01201">
    <property type="entry name" value="PH_BEACH"/>
    <property type="match status" value="1"/>
</dbReference>
<proteinExistence type="predicted"/>
<dbReference type="Gene3D" id="1.10.1540.10">
    <property type="entry name" value="BEACH domain"/>
    <property type="match status" value="1"/>
</dbReference>
<evidence type="ECO:0000313" key="8">
    <source>
        <dbReference type="Proteomes" id="UP001347796"/>
    </source>
</evidence>
<keyword evidence="1 3" id="KW-0853">WD repeat</keyword>
<dbReference type="PANTHER" id="PTHR13743:SF86">
    <property type="entry name" value="LYSOSOMAL-TRAFFICKING REGULATOR"/>
    <property type="match status" value="1"/>
</dbReference>
<dbReference type="Pfam" id="PF02138">
    <property type="entry name" value="Beach"/>
    <property type="match status" value="1"/>
</dbReference>
<feature type="domain" description="BEACH" evidence="5">
    <location>
        <begin position="3023"/>
        <end position="3324"/>
    </location>
</feature>
<evidence type="ECO:0000256" key="4">
    <source>
        <dbReference type="SAM" id="MobiDB-lite"/>
    </source>
</evidence>
<feature type="region of interest" description="Disordered" evidence="4">
    <location>
        <begin position="1959"/>
        <end position="2020"/>
    </location>
</feature>
<dbReference type="PROSITE" id="PS50197">
    <property type="entry name" value="BEACH"/>
    <property type="match status" value="1"/>
</dbReference>
<keyword evidence="8" id="KW-1185">Reference proteome</keyword>
<dbReference type="SUPFAM" id="SSF50729">
    <property type="entry name" value="PH domain-like"/>
    <property type="match status" value="1"/>
</dbReference>
<dbReference type="SUPFAM" id="SSF50978">
    <property type="entry name" value="WD40 repeat-like"/>
    <property type="match status" value="1"/>
</dbReference>
<dbReference type="InterPro" id="IPR001680">
    <property type="entry name" value="WD40_rpt"/>
</dbReference>
<feature type="repeat" description="WD" evidence="3">
    <location>
        <begin position="3645"/>
        <end position="3686"/>
    </location>
</feature>
<dbReference type="Gene3D" id="2.130.10.10">
    <property type="entry name" value="YVTN repeat-like/Quinoprotein amine dehydrogenase"/>
    <property type="match status" value="2"/>
</dbReference>
<feature type="compositionally biased region" description="Polar residues" evidence="4">
    <location>
        <begin position="1965"/>
        <end position="1982"/>
    </location>
</feature>
<dbReference type="SMART" id="SM01026">
    <property type="entry name" value="Beach"/>
    <property type="match status" value="1"/>
</dbReference>
<dbReference type="SUPFAM" id="SSF48371">
    <property type="entry name" value="ARM repeat"/>
    <property type="match status" value="1"/>
</dbReference>
<dbReference type="InterPro" id="IPR046851">
    <property type="entry name" value="NBCH_WD40"/>
</dbReference>
<dbReference type="InterPro" id="IPR016024">
    <property type="entry name" value="ARM-type_fold"/>
</dbReference>
<evidence type="ECO:0000313" key="7">
    <source>
        <dbReference type="EMBL" id="KAK6183247.1"/>
    </source>
</evidence>
<organism evidence="7 8">
    <name type="scientific">Patella caerulea</name>
    <name type="common">Rayed Mediterranean limpet</name>
    <dbReference type="NCBI Taxonomy" id="87958"/>
    <lineage>
        <taxon>Eukaryota</taxon>
        <taxon>Metazoa</taxon>
        <taxon>Spiralia</taxon>
        <taxon>Lophotrochozoa</taxon>
        <taxon>Mollusca</taxon>
        <taxon>Gastropoda</taxon>
        <taxon>Patellogastropoda</taxon>
        <taxon>Patelloidea</taxon>
        <taxon>Patellidae</taxon>
        <taxon>Patella</taxon>
    </lineage>
</organism>
<dbReference type="Pfam" id="PF20426">
    <property type="entry name" value="NBCH_WD40"/>
    <property type="match status" value="1"/>
</dbReference>
<feature type="region of interest" description="Disordered" evidence="4">
    <location>
        <begin position="1400"/>
        <end position="1438"/>
    </location>
</feature>
<dbReference type="InterPro" id="IPR023362">
    <property type="entry name" value="PH-BEACH_dom"/>
</dbReference>
<dbReference type="PANTHER" id="PTHR13743">
    <property type="entry name" value="BEIGE/BEACH-RELATED"/>
    <property type="match status" value="1"/>
</dbReference>
<protein>
    <recommendedName>
        <fullName evidence="9">Lysosomal-trafficking regulator</fullName>
    </recommendedName>
</protein>
<feature type="region of interest" description="Disordered" evidence="4">
    <location>
        <begin position="174"/>
        <end position="215"/>
    </location>
</feature>
<dbReference type="PROSITE" id="PS51783">
    <property type="entry name" value="PH_BEACH"/>
    <property type="match status" value="1"/>
</dbReference>
<dbReference type="InterPro" id="IPR011993">
    <property type="entry name" value="PH-like_dom_sf"/>
</dbReference>
<dbReference type="InterPro" id="IPR015943">
    <property type="entry name" value="WD40/YVTN_repeat-like_dom_sf"/>
</dbReference>
<feature type="compositionally biased region" description="Acidic residues" evidence="4">
    <location>
        <begin position="194"/>
        <end position="204"/>
    </location>
</feature>
<dbReference type="InterPro" id="IPR019775">
    <property type="entry name" value="WD40_repeat_CS"/>
</dbReference>
<dbReference type="SMART" id="SM00320">
    <property type="entry name" value="WD40"/>
    <property type="match status" value="4"/>
</dbReference>
<feature type="compositionally biased region" description="Basic and acidic residues" evidence="4">
    <location>
        <begin position="2000"/>
        <end position="2020"/>
    </location>
</feature>
<keyword evidence="2" id="KW-0677">Repeat</keyword>
<evidence type="ECO:0008006" key="9">
    <source>
        <dbReference type="Google" id="ProtNLM"/>
    </source>
</evidence>
<dbReference type="PROSITE" id="PS50082">
    <property type="entry name" value="WD_REPEATS_2"/>
    <property type="match status" value="2"/>
</dbReference>
<dbReference type="InterPro" id="IPR036372">
    <property type="entry name" value="BEACH_dom_sf"/>
</dbReference>
<gene>
    <name evidence="7" type="ORF">SNE40_010762</name>
</gene>
<dbReference type="InterPro" id="IPR000409">
    <property type="entry name" value="BEACH_dom"/>
</dbReference>